<accession>A0A2G8T1N6</accession>
<organism evidence="2 3">
    <name type="scientific">Massilia psychrophila</name>
    <dbReference type="NCBI Taxonomy" id="1603353"/>
    <lineage>
        <taxon>Bacteria</taxon>
        <taxon>Pseudomonadati</taxon>
        <taxon>Pseudomonadota</taxon>
        <taxon>Betaproteobacteria</taxon>
        <taxon>Burkholderiales</taxon>
        <taxon>Oxalobacteraceae</taxon>
        <taxon>Telluria group</taxon>
        <taxon>Massilia</taxon>
    </lineage>
</organism>
<keyword evidence="3" id="KW-1185">Reference proteome</keyword>
<dbReference type="PANTHER" id="PTHR43245:SF13">
    <property type="entry name" value="UDP-D-APIOSE_UDP-D-XYLOSE SYNTHASE 2"/>
    <property type="match status" value="1"/>
</dbReference>
<dbReference type="Gene3D" id="3.40.50.720">
    <property type="entry name" value="NAD(P)-binding Rossmann-like Domain"/>
    <property type="match status" value="1"/>
</dbReference>
<feature type="domain" description="NAD-dependent epimerase/dehydratase" evidence="1">
    <location>
        <begin position="5"/>
        <end position="136"/>
    </location>
</feature>
<protein>
    <submittedName>
        <fullName evidence="2">Epimerase</fullName>
    </submittedName>
</protein>
<gene>
    <name evidence="2" type="ORF">CR103_09500</name>
</gene>
<dbReference type="PANTHER" id="PTHR43245">
    <property type="entry name" value="BIFUNCTIONAL POLYMYXIN RESISTANCE PROTEIN ARNA"/>
    <property type="match status" value="1"/>
</dbReference>
<dbReference type="InterPro" id="IPR050177">
    <property type="entry name" value="Lipid_A_modif_metabolic_enz"/>
</dbReference>
<dbReference type="InterPro" id="IPR036291">
    <property type="entry name" value="NAD(P)-bd_dom_sf"/>
</dbReference>
<reference evidence="2 3" key="1">
    <citation type="submission" date="2017-10" db="EMBL/GenBank/DDBJ databases">
        <title>Massilia psychrophilum sp. nov., a novel purple-pigmented bacterium isolated from Tianshan glacier, Xinjiang Municipality, China.</title>
        <authorList>
            <person name="Wang H."/>
        </authorList>
    </citation>
    <scope>NUCLEOTIDE SEQUENCE [LARGE SCALE GENOMIC DNA]</scope>
    <source>
        <strain evidence="2 3">JCM 30813</strain>
    </source>
</reference>
<dbReference type="Pfam" id="PF01370">
    <property type="entry name" value="Epimerase"/>
    <property type="match status" value="2"/>
</dbReference>
<sequence>MSNLVLITGGAGFIGQRVARALLRQNVKCRVLDNFSPQIHATETLSDDLTGQVEVIKADVRDHAALKQALAGVDAIVHLAAETGTGQSMYEIERYFSVNVQGTATMLDLLQNDECGKSLRSIVVASSRAVYGEGAYRCTVHGRVSPKQRSREDMSAGRFEPGCPVCGALLALLPTPEVSPFVPMSMYGLTKQVQEQAVLLFASTRGINGFGLRYQNVYGPGQSLKNPYTGILAVFSNLARQNQGIEIYEDGQESRDFVYIDDVVEATVRAVNYEGHFVGALNVGSGHATSVMAVAEEIKAYFASDSIIKVTGEFRMGDIRHNIADMSTFEQVLGALPVTPFNVGLGHFLDWASAQPAEDKSAYLRSVSELASRGLMGKTSNQ</sequence>
<dbReference type="SUPFAM" id="SSF51735">
    <property type="entry name" value="NAD(P)-binding Rossmann-fold domains"/>
    <property type="match status" value="1"/>
</dbReference>
<dbReference type="Proteomes" id="UP000228593">
    <property type="component" value="Unassembled WGS sequence"/>
</dbReference>
<dbReference type="PRINTS" id="PR01713">
    <property type="entry name" value="NUCEPIMERASE"/>
</dbReference>
<dbReference type="OrthoDB" id="9769113at2"/>
<dbReference type="EMBL" id="PDOB01000012">
    <property type="protein sequence ID" value="PIL39951.1"/>
    <property type="molecule type" value="Genomic_DNA"/>
</dbReference>
<dbReference type="RefSeq" id="WP_099915762.1">
    <property type="nucleotide sequence ID" value="NZ_BMHS01000014.1"/>
</dbReference>
<evidence type="ECO:0000313" key="3">
    <source>
        <dbReference type="Proteomes" id="UP000228593"/>
    </source>
</evidence>
<evidence type="ECO:0000313" key="2">
    <source>
        <dbReference type="EMBL" id="PIL39951.1"/>
    </source>
</evidence>
<proteinExistence type="predicted"/>
<feature type="domain" description="NAD-dependent epimerase/dehydratase" evidence="1">
    <location>
        <begin position="176"/>
        <end position="273"/>
    </location>
</feature>
<dbReference type="InterPro" id="IPR001509">
    <property type="entry name" value="Epimerase_deHydtase"/>
</dbReference>
<name>A0A2G8T1N6_9BURK</name>
<comment type="caution">
    <text evidence="2">The sequence shown here is derived from an EMBL/GenBank/DDBJ whole genome shotgun (WGS) entry which is preliminary data.</text>
</comment>
<evidence type="ECO:0000259" key="1">
    <source>
        <dbReference type="Pfam" id="PF01370"/>
    </source>
</evidence>
<dbReference type="AlphaFoldDB" id="A0A2G8T1N6"/>